<dbReference type="eggNOG" id="COG3436">
    <property type="taxonomic scope" value="Bacteria"/>
</dbReference>
<protein>
    <submittedName>
        <fullName evidence="1">Transposase</fullName>
    </submittedName>
</protein>
<evidence type="ECO:0000313" key="2">
    <source>
        <dbReference type="Proteomes" id="UP000011859"/>
    </source>
</evidence>
<dbReference type="PANTHER" id="PTHR36455:SF1">
    <property type="entry name" value="BLR8292 PROTEIN"/>
    <property type="match status" value="1"/>
</dbReference>
<organism evidence="1 2">
    <name type="scientific">Rhodanobacter denitrificans</name>
    <dbReference type="NCBI Taxonomy" id="666685"/>
    <lineage>
        <taxon>Bacteria</taxon>
        <taxon>Pseudomonadati</taxon>
        <taxon>Pseudomonadota</taxon>
        <taxon>Gammaproteobacteria</taxon>
        <taxon>Lysobacterales</taxon>
        <taxon>Rhodanobacteraceae</taxon>
        <taxon>Rhodanobacter</taxon>
    </lineage>
</organism>
<dbReference type="InterPro" id="IPR008878">
    <property type="entry name" value="Transposase_IS66_Orf2"/>
</dbReference>
<dbReference type="PANTHER" id="PTHR36455">
    <property type="match status" value="1"/>
</dbReference>
<keyword evidence="2" id="KW-1185">Reference proteome</keyword>
<dbReference type="STRING" id="666685.R2APBS1_0242"/>
<evidence type="ECO:0000313" key="1">
    <source>
        <dbReference type="EMBL" id="AGG87418.1"/>
    </source>
</evidence>
<gene>
    <name evidence="1" type="ORF">R2APBS1_0242</name>
</gene>
<name>M4ND98_9GAMM</name>
<dbReference type="Proteomes" id="UP000011859">
    <property type="component" value="Chromosome"/>
</dbReference>
<dbReference type="Pfam" id="PF05717">
    <property type="entry name" value="TnpB_IS66"/>
    <property type="match status" value="1"/>
</dbReference>
<dbReference type="RefSeq" id="WP_015446531.1">
    <property type="nucleotide sequence ID" value="NC_020541.1"/>
</dbReference>
<sequence>MSMKRSGVGGTGRPCAWWLVSAPVDFRCGADRLLVHVREVLGREPLDGSAYVFRNRRATRIKVLMVDAQGVWLSVRRLHQGRFVWPSAGETLWSLGHAQFAWLCAGVDWQRLSAPMPLEKCV</sequence>
<accession>M4ND98</accession>
<proteinExistence type="predicted"/>
<dbReference type="EMBL" id="CP003470">
    <property type="protein sequence ID" value="AGG87418.1"/>
    <property type="molecule type" value="Genomic_DNA"/>
</dbReference>
<dbReference type="KEGG" id="rhd:R2APBS1_0242"/>
<dbReference type="AlphaFoldDB" id="M4ND98"/>
<dbReference type="HOGENOM" id="CLU_128110_0_3_6"/>
<reference evidence="1 2" key="1">
    <citation type="submission" date="2012-04" db="EMBL/GenBank/DDBJ databases">
        <title>Complete genome of Rhodanobacter sp. 2APBS1.</title>
        <authorList>
            <consortium name="US DOE Joint Genome Institute"/>
            <person name="Huntemann M."/>
            <person name="Wei C.-L."/>
            <person name="Han J."/>
            <person name="Detter J.C."/>
            <person name="Han C."/>
            <person name="Tapia R."/>
            <person name="Munk A.C.C."/>
            <person name="Chen A."/>
            <person name="Krypides N."/>
            <person name="Mavromatis K."/>
            <person name="Markowitz V."/>
            <person name="Szeto E."/>
            <person name="Ivanova N."/>
            <person name="Mikhailova N."/>
            <person name="Ovchinnikova G."/>
            <person name="Pagani I."/>
            <person name="Pati A."/>
            <person name="Goodwin L."/>
            <person name="Peters L."/>
            <person name="Pitluck S."/>
            <person name="Woyke T."/>
            <person name="Prakash O."/>
            <person name="Elkins J."/>
            <person name="Brown S."/>
            <person name="Palumbo A."/>
            <person name="Hemme C."/>
            <person name="Zhou J."/>
            <person name="Watson D."/>
            <person name="Jardine P."/>
            <person name="Kostka J."/>
            <person name="Green S."/>
        </authorList>
    </citation>
    <scope>NUCLEOTIDE SEQUENCE [LARGE SCALE GENOMIC DNA]</scope>
    <source>
        <strain evidence="1 2">2APBS1</strain>
    </source>
</reference>
<dbReference type="NCBIfam" id="NF033819">
    <property type="entry name" value="IS66_TnpB"/>
    <property type="match status" value="1"/>
</dbReference>